<evidence type="ECO:0000313" key="1">
    <source>
        <dbReference type="EMBL" id="MFC4700477.1"/>
    </source>
</evidence>
<dbReference type="EMBL" id="JBHSGU010000002">
    <property type="protein sequence ID" value="MFC4700477.1"/>
    <property type="molecule type" value="Genomic_DNA"/>
</dbReference>
<name>A0ABV9LVD3_9ALTE</name>
<evidence type="ECO:0000313" key="2">
    <source>
        <dbReference type="Proteomes" id="UP001595897"/>
    </source>
</evidence>
<dbReference type="Proteomes" id="UP001595897">
    <property type="component" value="Unassembled WGS sequence"/>
</dbReference>
<proteinExistence type="predicted"/>
<dbReference type="RefSeq" id="WP_382407918.1">
    <property type="nucleotide sequence ID" value="NZ_JBHSGU010000002.1"/>
</dbReference>
<protein>
    <submittedName>
        <fullName evidence="1">TraB/GumN family protein</fullName>
    </submittedName>
</protein>
<dbReference type="Pfam" id="PF01963">
    <property type="entry name" value="TraB_PrgY_gumN"/>
    <property type="match status" value="1"/>
</dbReference>
<organism evidence="1 2">
    <name type="scientific">Glaciecola siphonariae</name>
    <dbReference type="NCBI Taxonomy" id="521012"/>
    <lineage>
        <taxon>Bacteria</taxon>
        <taxon>Pseudomonadati</taxon>
        <taxon>Pseudomonadota</taxon>
        <taxon>Gammaproteobacteria</taxon>
        <taxon>Alteromonadales</taxon>
        <taxon>Alteromonadaceae</taxon>
        <taxon>Glaciecola</taxon>
    </lineage>
</organism>
<gene>
    <name evidence="1" type="ORF">ACFO4O_09930</name>
</gene>
<dbReference type="InterPro" id="IPR047111">
    <property type="entry name" value="YbaP-like"/>
</dbReference>
<keyword evidence="2" id="KW-1185">Reference proteome</keyword>
<dbReference type="CDD" id="cd14789">
    <property type="entry name" value="Tiki"/>
    <property type="match status" value="1"/>
</dbReference>
<dbReference type="InterPro" id="IPR002816">
    <property type="entry name" value="TraB/PrgY/GumN_fam"/>
</dbReference>
<dbReference type="PANTHER" id="PTHR40590">
    <property type="entry name" value="CYTOPLASMIC PROTEIN-RELATED"/>
    <property type="match status" value="1"/>
</dbReference>
<comment type="caution">
    <text evidence="1">The sequence shown here is derived from an EMBL/GenBank/DDBJ whole genome shotgun (WGS) entry which is preliminary data.</text>
</comment>
<sequence length="313" mass="34232">MKAMSLSKLKAMSLGELKVKVFKRIGSKVLNTLGCALCALVFAVNTHAAMVYKVSKGEDHIYVGGTIHVLTAADFPLAQPYDTAYAQADELVFETDLAAFKDPAIMAKMGPVLMQSDGQTLTSQLSEKTAKEFTQFLLERQLPIVQFDALSATGAMLTLTMLEFQAQGFVSEGVDAFYHAKGSEQGKDIAWLETVDSQIALLDSFDNGDPDALIAYTLDEIDLSAGIITELHEAWKAGDLAALEAAGLADMKRDFPQIYQDLMLSRNQKWLVQLEAMFDDDNTEYVLVGAMHLAGDDGILHMLESKGYAIERL</sequence>
<accession>A0ABV9LVD3</accession>
<dbReference type="PANTHER" id="PTHR40590:SF1">
    <property type="entry name" value="CYTOPLASMIC PROTEIN"/>
    <property type="match status" value="1"/>
</dbReference>
<reference evidence="2" key="1">
    <citation type="journal article" date="2019" name="Int. J. Syst. Evol. Microbiol.">
        <title>The Global Catalogue of Microorganisms (GCM) 10K type strain sequencing project: providing services to taxonomists for standard genome sequencing and annotation.</title>
        <authorList>
            <consortium name="The Broad Institute Genomics Platform"/>
            <consortium name="The Broad Institute Genome Sequencing Center for Infectious Disease"/>
            <person name="Wu L."/>
            <person name="Ma J."/>
        </authorList>
    </citation>
    <scope>NUCLEOTIDE SEQUENCE [LARGE SCALE GENOMIC DNA]</scope>
    <source>
        <strain evidence="2">KACC 12507</strain>
    </source>
</reference>